<dbReference type="EMBL" id="JAHXZJ010002609">
    <property type="protein sequence ID" value="KAH0541044.1"/>
    <property type="molecule type" value="Genomic_DNA"/>
</dbReference>
<keyword evidence="8" id="KW-1185">Reference proteome</keyword>
<evidence type="ECO:0000256" key="4">
    <source>
        <dbReference type="RuleBase" id="RU000411"/>
    </source>
</evidence>
<proteinExistence type="inferred from homology"/>
<feature type="signal peptide" evidence="5">
    <location>
        <begin position="1"/>
        <end position="20"/>
    </location>
</feature>
<comment type="caution">
    <text evidence="7">The sequence shown here is derived from an EMBL/GenBank/DDBJ whole genome shotgun (WGS) entry which is preliminary data.</text>
</comment>
<dbReference type="Pfam" id="PF00079">
    <property type="entry name" value="Serpin"/>
    <property type="match status" value="1"/>
</dbReference>
<dbReference type="PROSITE" id="PS00284">
    <property type="entry name" value="SERPIN"/>
    <property type="match status" value="1"/>
</dbReference>
<dbReference type="InterPro" id="IPR042185">
    <property type="entry name" value="Serpin_sf_2"/>
</dbReference>
<evidence type="ECO:0000313" key="7">
    <source>
        <dbReference type="EMBL" id="KAH0541044.1"/>
    </source>
</evidence>
<organism evidence="7 8">
    <name type="scientific">Cotesia glomerata</name>
    <name type="common">Lepidopteran parasitic wasp</name>
    <name type="synonym">Apanteles glomeratus</name>
    <dbReference type="NCBI Taxonomy" id="32391"/>
    <lineage>
        <taxon>Eukaryota</taxon>
        <taxon>Metazoa</taxon>
        <taxon>Ecdysozoa</taxon>
        <taxon>Arthropoda</taxon>
        <taxon>Hexapoda</taxon>
        <taxon>Insecta</taxon>
        <taxon>Pterygota</taxon>
        <taxon>Neoptera</taxon>
        <taxon>Endopterygota</taxon>
        <taxon>Hymenoptera</taxon>
        <taxon>Apocrita</taxon>
        <taxon>Ichneumonoidea</taxon>
        <taxon>Braconidae</taxon>
        <taxon>Microgastrinae</taxon>
        <taxon>Cotesia</taxon>
    </lineage>
</organism>
<comment type="similarity">
    <text evidence="1 4">Belongs to the serpin family.</text>
</comment>
<feature type="domain" description="Serpin" evidence="6">
    <location>
        <begin position="46"/>
        <end position="409"/>
    </location>
</feature>
<dbReference type="CDD" id="cd19601">
    <property type="entry name" value="serpin42Da-like"/>
    <property type="match status" value="1"/>
</dbReference>
<keyword evidence="5" id="KW-0732">Signal</keyword>
<dbReference type="InterPro" id="IPR023796">
    <property type="entry name" value="Serpin_dom"/>
</dbReference>
<dbReference type="GO" id="GO:0004867">
    <property type="term" value="F:serine-type endopeptidase inhibitor activity"/>
    <property type="evidence" value="ECO:0007669"/>
    <property type="project" value="UniProtKB-KW"/>
</dbReference>
<dbReference type="InterPro" id="IPR023795">
    <property type="entry name" value="Serpin_CS"/>
</dbReference>
<dbReference type="InterPro" id="IPR042178">
    <property type="entry name" value="Serpin_sf_1"/>
</dbReference>
<dbReference type="Gene3D" id="3.30.497.10">
    <property type="entry name" value="Antithrombin, subunit I, domain 2"/>
    <property type="match status" value="1"/>
</dbReference>
<name>A0AAV7I5G3_COTGL</name>
<dbReference type="AlphaFoldDB" id="A0AAV7I5G3"/>
<dbReference type="InterPro" id="IPR000215">
    <property type="entry name" value="Serpin_fam"/>
</dbReference>
<keyword evidence="2" id="KW-0646">Protease inhibitor</keyword>
<gene>
    <name evidence="7" type="ORF">KQX54_020858</name>
</gene>
<feature type="chain" id="PRO_5043843451" description="Serpin domain-containing protein" evidence="5">
    <location>
        <begin position="21"/>
        <end position="412"/>
    </location>
</feature>
<dbReference type="SMART" id="SM00093">
    <property type="entry name" value="SERPIN"/>
    <property type="match status" value="1"/>
</dbReference>
<evidence type="ECO:0000256" key="1">
    <source>
        <dbReference type="ARBA" id="ARBA00009500"/>
    </source>
</evidence>
<keyword evidence="3" id="KW-0722">Serine protease inhibitor</keyword>
<evidence type="ECO:0000259" key="6">
    <source>
        <dbReference type="SMART" id="SM00093"/>
    </source>
</evidence>
<dbReference type="SUPFAM" id="SSF56574">
    <property type="entry name" value="Serpins"/>
    <property type="match status" value="1"/>
</dbReference>
<dbReference type="Proteomes" id="UP000826195">
    <property type="component" value="Unassembled WGS sequence"/>
</dbReference>
<protein>
    <recommendedName>
        <fullName evidence="6">Serpin domain-containing protein</fullName>
    </recommendedName>
</protein>
<dbReference type="PANTHER" id="PTHR11461">
    <property type="entry name" value="SERINE PROTEASE INHIBITOR, SERPIN"/>
    <property type="match status" value="1"/>
</dbReference>
<dbReference type="InterPro" id="IPR036186">
    <property type="entry name" value="Serpin_sf"/>
</dbReference>
<evidence type="ECO:0000313" key="8">
    <source>
        <dbReference type="Proteomes" id="UP000826195"/>
    </source>
</evidence>
<sequence>MNRGIFCGIFIFILIQCTSSMRLNLSSDDKRHAVRSVSASINQFSSEFYEAVSKDVADNFICSPLSAAMVLMMASYGARGKTAEEMTKALHLNHENYVQKTGINFLIDNFNTIEKAQVKLANKIFVTKVVPIKPSFINITESTFRSVAESLDFMNAEASSQIINNWCEKETHSRIKDVVQPGDLNADTALVLVNAVYFKGIWADKFIENETHPRTFHLDEQRTKMVPMMHRLGNYRYGILPELKARFIEIPYESTDETDSLSMIIFLPDEISGLGDIEAGLHKLKFERLLSGEQFEIDLFLPKFKIESKIDLKKPLNALGMNQMFEDTANFTGIMDVPPLKVSKIVQKSFIEVNEEGSEAAAATGLEITSFSIQYPFDFRIDRPFYYSIIKRLGDLDAVTLFSGHCTFEESI</sequence>
<evidence type="ECO:0000256" key="2">
    <source>
        <dbReference type="ARBA" id="ARBA00022690"/>
    </source>
</evidence>
<evidence type="ECO:0000256" key="3">
    <source>
        <dbReference type="ARBA" id="ARBA00022900"/>
    </source>
</evidence>
<evidence type="ECO:0000256" key="5">
    <source>
        <dbReference type="SAM" id="SignalP"/>
    </source>
</evidence>
<accession>A0AAV7I5G3</accession>
<reference evidence="7 8" key="1">
    <citation type="journal article" date="2021" name="J. Hered.">
        <title>A chromosome-level genome assembly of the parasitoid wasp, Cotesia glomerata (Hymenoptera: Braconidae).</title>
        <authorList>
            <person name="Pinto B.J."/>
            <person name="Weis J.J."/>
            <person name="Gamble T."/>
            <person name="Ode P.J."/>
            <person name="Paul R."/>
            <person name="Zaspel J.M."/>
        </authorList>
    </citation>
    <scope>NUCLEOTIDE SEQUENCE [LARGE SCALE GENOMIC DNA]</scope>
    <source>
        <strain evidence="7">CgM1</strain>
    </source>
</reference>
<dbReference type="Gene3D" id="2.30.39.10">
    <property type="entry name" value="Alpha-1-antitrypsin, domain 1"/>
    <property type="match status" value="1"/>
</dbReference>
<dbReference type="PANTHER" id="PTHR11461:SF211">
    <property type="entry name" value="GH10112P-RELATED"/>
    <property type="match status" value="1"/>
</dbReference>
<dbReference type="GO" id="GO:0005615">
    <property type="term" value="C:extracellular space"/>
    <property type="evidence" value="ECO:0007669"/>
    <property type="project" value="InterPro"/>
</dbReference>